<feature type="region of interest" description="Disordered" evidence="5">
    <location>
        <begin position="180"/>
        <end position="218"/>
    </location>
</feature>
<keyword evidence="4" id="KW-0804">Transcription</keyword>
<dbReference type="SUPFAM" id="SSF88659">
    <property type="entry name" value="Sigma3 and sigma4 domains of RNA polymerase sigma factors"/>
    <property type="match status" value="1"/>
</dbReference>
<dbReference type="Pfam" id="PF04542">
    <property type="entry name" value="Sigma70_r2"/>
    <property type="match status" value="1"/>
</dbReference>
<keyword evidence="2" id="KW-0805">Transcription regulation</keyword>
<dbReference type="Pfam" id="PF08281">
    <property type="entry name" value="Sigma70_r4_2"/>
    <property type="match status" value="1"/>
</dbReference>
<evidence type="ECO:0000259" key="7">
    <source>
        <dbReference type="Pfam" id="PF08281"/>
    </source>
</evidence>
<dbReference type="AlphaFoldDB" id="A0A3N6WX56"/>
<proteinExistence type="inferred from homology"/>
<dbReference type="GO" id="GO:0016987">
    <property type="term" value="F:sigma factor activity"/>
    <property type="evidence" value="ECO:0007669"/>
    <property type="project" value="UniProtKB-KW"/>
</dbReference>
<dbReference type="SUPFAM" id="SSF88946">
    <property type="entry name" value="Sigma2 domain of RNA polymerase sigma factors"/>
    <property type="match status" value="1"/>
</dbReference>
<gene>
    <name evidence="8" type="ORF">EHW97_01715</name>
</gene>
<comment type="similarity">
    <text evidence="1">Belongs to the sigma-70 factor family. ECF subfamily.</text>
</comment>
<accession>A0A3N6WX56</accession>
<dbReference type="GO" id="GO:0003677">
    <property type="term" value="F:DNA binding"/>
    <property type="evidence" value="ECO:0007669"/>
    <property type="project" value="InterPro"/>
</dbReference>
<keyword evidence="3" id="KW-0731">Sigma factor</keyword>
<evidence type="ECO:0000259" key="6">
    <source>
        <dbReference type="Pfam" id="PF04542"/>
    </source>
</evidence>
<feature type="domain" description="RNA polymerase sigma-70 region 2" evidence="6">
    <location>
        <begin position="34"/>
        <end position="98"/>
    </location>
</feature>
<protein>
    <submittedName>
        <fullName evidence="8">Uncharacterized protein</fullName>
    </submittedName>
</protein>
<feature type="region of interest" description="Disordered" evidence="5">
    <location>
        <begin position="230"/>
        <end position="289"/>
    </location>
</feature>
<evidence type="ECO:0000256" key="1">
    <source>
        <dbReference type="ARBA" id="ARBA00010641"/>
    </source>
</evidence>
<dbReference type="InterPro" id="IPR013249">
    <property type="entry name" value="RNA_pol_sigma70_r4_t2"/>
</dbReference>
<feature type="compositionally biased region" description="Basic residues" evidence="5">
    <location>
        <begin position="267"/>
        <end position="282"/>
    </location>
</feature>
<sequence>MQAHDLRRRRGRGTAVAGRAGVVTADEVIEESWREHRPRLLALLTARFERVDLAEDALAEAFAKAARLWGTDGVPASPVAWLHRVAQREVIDRLRSEASAHRAAARIAEDLTHRAEAGEPRLEAVPDDMLRLVFLACHPALPPHAQTALALRWVLAVPTTEIARLFAVAPAAMSARLTRARQRAAAEPTRSSCPPGPRSTTAWRESSAPLTCSSRPGMPRPRAIWRYVRRSAPRRSGSSPSSTTSRPGVPTCRRCDHSWNCSTRGGTHGRTRRGPRAARRTRPSALAAR</sequence>
<dbReference type="PANTHER" id="PTHR47756">
    <property type="entry name" value="BLL6612 PROTEIN-RELATED"/>
    <property type="match status" value="1"/>
</dbReference>
<dbReference type="Gene3D" id="1.10.1740.10">
    <property type="match status" value="1"/>
</dbReference>
<dbReference type="InterPro" id="IPR013324">
    <property type="entry name" value="RNA_pol_sigma_r3/r4-like"/>
</dbReference>
<evidence type="ECO:0000256" key="5">
    <source>
        <dbReference type="SAM" id="MobiDB-lite"/>
    </source>
</evidence>
<name>A0A3N6WX56_9ACTN</name>
<dbReference type="InterPro" id="IPR007627">
    <property type="entry name" value="RNA_pol_sigma70_r2"/>
</dbReference>
<evidence type="ECO:0000313" key="9">
    <source>
        <dbReference type="Proteomes" id="UP000275225"/>
    </source>
</evidence>
<dbReference type="Proteomes" id="UP000275225">
    <property type="component" value="Unassembled WGS sequence"/>
</dbReference>
<dbReference type="OrthoDB" id="9780299at2"/>
<dbReference type="EMBL" id="RQJX01000002">
    <property type="protein sequence ID" value="RQN09592.1"/>
    <property type="molecule type" value="Genomic_DNA"/>
</dbReference>
<feature type="compositionally biased region" description="Polar residues" evidence="5">
    <location>
        <begin position="198"/>
        <end position="214"/>
    </location>
</feature>
<evidence type="ECO:0000256" key="3">
    <source>
        <dbReference type="ARBA" id="ARBA00023082"/>
    </source>
</evidence>
<dbReference type="InterPro" id="IPR013325">
    <property type="entry name" value="RNA_pol_sigma_r2"/>
</dbReference>
<evidence type="ECO:0000256" key="4">
    <source>
        <dbReference type="ARBA" id="ARBA00023163"/>
    </source>
</evidence>
<keyword evidence="9" id="KW-1185">Reference proteome</keyword>
<organism evidence="8 9">
    <name type="scientific">Aeromicrobium camelliae</name>
    <dbReference type="NCBI Taxonomy" id="1538144"/>
    <lineage>
        <taxon>Bacteria</taxon>
        <taxon>Bacillati</taxon>
        <taxon>Actinomycetota</taxon>
        <taxon>Actinomycetes</taxon>
        <taxon>Propionibacteriales</taxon>
        <taxon>Nocardioidaceae</taxon>
        <taxon>Aeromicrobium</taxon>
    </lineage>
</organism>
<comment type="caution">
    <text evidence="8">The sequence shown here is derived from an EMBL/GenBank/DDBJ whole genome shotgun (WGS) entry which is preliminary data.</text>
</comment>
<reference evidence="8 9" key="1">
    <citation type="submission" date="2018-11" db="EMBL/GenBank/DDBJ databases">
        <authorList>
            <person name="Li F."/>
        </authorList>
    </citation>
    <scope>NUCLEOTIDE SEQUENCE [LARGE SCALE GENOMIC DNA]</scope>
    <source>
        <strain evidence="8 9">YS17T</strain>
    </source>
</reference>
<dbReference type="PANTHER" id="PTHR47756:SF2">
    <property type="entry name" value="BLL6612 PROTEIN"/>
    <property type="match status" value="1"/>
</dbReference>
<evidence type="ECO:0000256" key="2">
    <source>
        <dbReference type="ARBA" id="ARBA00023015"/>
    </source>
</evidence>
<feature type="compositionally biased region" description="Low complexity" evidence="5">
    <location>
        <begin position="234"/>
        <end position="250"/>
    </location>
</feature>
<dbReference type="GO" id="GO:0006352">
    <property type="term" value="P:DNA-templated transcription initiation"/>
    <property type="evidence" value="ECO:0007669"/>
    <property type="project" value="InterPro"/>
</dbReference>
<feature type="domain" description="RNA polymerase sigma factor 70 region 4 type 2" evidence="7">
    <location>
        <begin position="134"/>
        <end position="183"/>
    </location>
</feature>
<evidence type="ECO:0000313" key="8">
    <source>
        <dbReference type="EMBL" id="RQN09592.1"/>
    </source>
</evidence>